<dbReference type="InterPro" id="IPR000836">
    <property type="entry name" value="PRTase_dom"/>
</dbReference>
<gene>
    <name evidence="3" type="ORF">IAC13_04065</name>
</gene>
<dbReference type="InterPro" id="IPR051910">
    <property type="entry name" value="ComF/GntX_DNA_util-trans"/>
</dbReference>
<dbReference type="InterPro" id="IPR044005">
    <property type="entry name" value="DZR_2"/>
</dbReference>
<dbReference type="SUPFAM" id="SSF53271">
    <property type="entry name" value="PRTase-like"/>
    <property type="match status" value="1"/>
</dbReference>
<evidence type="ECO:0000313" key="3">
    <source>
        <dbReference type="EMBL" id="MBO8463087.1"/>
    </source>
</evidence>
<evidence type="ECO:0000259" key="2">
    <source>
        <dbReference type="Pfam" id="PF18912"/>
    </source>
</evidence>
<dbReference type="CDD" id="cd06223">
    <property type="entry name" value="PRTases_typeI"/>
    <property type="match status" value="1"/>
</dbReference>
<dbReference type="PANTHER" id="PTHR47505:SF1">
    <property type="entry name" value="DNA UTILIZATION PROTEIN YHGH"/>
    <property type="match status" value="1"/>
</dbReference>
<reference evidence="3" key="1">
    <citation type="submission" date="2020-10" db="EMBL/GenBank/DDBJ databases">
        <authorList>
            <person name="Gilroy R."/>
        </authorList>
    </citation>
    <scope>NUCLEOTIDE SEQUENCE</scope>
    <source>
        <strain evidence="3">E3-2379</strain>
    </source>
</reference>
<feature type="domain" description="Double zinc ribbon" evidence="2">
    <location>
        <begin position="20"/>
        <end position="77"/>
    </location>
</feature>
<dbReference type="AlphaFoldDB" id="A0A9D9HZM2"/>
<protein>
    <submittedName>
        <fullName evidence="3">ComF family protein</fullName>
    </submittedName>
</protein>
<organism evidence="3 4">
    <name type="scientific">Candidatus Scybalomonas excrementavium</name>
    <dbReference type="NCBI Taxonomy" id="2840943"/>
    <lineage>
        <taxon>Bacteria</taxon>
        <taxon>Bacillati</taxon>
        <taxon>Bacillota</taxon>
        <taxon>Clostridia</taxon>
        <taxon>Lachnospirales</taxon>
        <taxon>Lachnospiraceae</taxon>
        <taxon>Lachnospiraceae incertae sedis</taxon>
        <taxon>Candidatus Scybalomonas</taxon>
    </lineage>
</organism>
<comment type="caution">
    <text evidence="3">The sequence shown here is derived from an EMBL/GenBank/DDBJ whole genome shotgun (WGS) entry which is preliminary data.</text>
</comment>
<dbReference type="Gene3D" id="3.40.50.2020">
    <property type="match status" value="1"/>
</dbReference>
<evidence type="ECO:0000256" key="1">
    <source>
        <dbReference type="ARBA" id="ARBA00008007"/>
    </source>
</evidence>
<reference evidence="3" key="2">
    <citation type="journal article" date="2021" name="PeerJ">
        <title>Extensive microbial diversity within the chicken gut microbiome revealed by metagenomics and culture.</title>
        <authorList>
            <person name="Gilroy R."/>
            <person name="Ravi A."/>
            <person name="Getino M."/>
            <person name="Pursley I."/>
            <person name="Horton D.L."/>
            <person name="Alikhan N.F."/>
            <person name="Baker D."/>
            <person name="Gharbi K."/>
            <person name="Hall N."/>
            <person name="Watson M."/>
            <person name="Adriaenssens E.M."/>
            <person name="Foster-Nyarko E."/>
            <person name="Jarju S."/>
            <person name="Secka A."/>
            <person name="Antonio M."/>
            <person name="Oren A."/>
            <person name="Chaudhuri R.R."/>
            <person name="La Ragione R."/>
            <person name="Hildebrand F."/>
            <person name="Pallen M.J."/>
        </authorList>
    </citation>
    <scope>NUCLEOTIDE SEQUENCE</scope>
    <source>
        <strain evidence="3">E3-2379</strain>
    </source>
</reference>
<proteinExistence type="inferred from homology"/>
<name>A0A9D9HZM2_9FIRM</name>
<dbReference type="PANTHER" id="PTHR47505">
    <property type="entry name" value="DNA UTILIZATION PROTEIN YHGH"/>
    <property type="match status" value="1"/>
</dbReference>
<dbReference type="EMBL" id="JADIML010000115">
    <property type="protein sequence ID" value="MBO8463087.1"/>
    <property type="molecule type" value="Genomic_DNA"/>
</dbReference>
<evidence type="ECO:0000313" key="4">
    <source>
        <dbReference type="Proteomes" id="UP000823618"/>
    </source>
</evidence>
<comment type="similarity">
    <text evidence="1">Belongs to the ComF/GntX family.</text>
</comment>
<dbReference type="InterPro" id="IPR029057">
    <property type="entry name" value="PRTase-like"/>
</dbReference>
<sequence>MEKENKNWFQKLKKYMENSIDYIYPRKCPLCQQLTKGHCLICEECREQVPYIEEPYCMKCGKPFYEEERTKEYCYDCNRYQRSFVRSYSLLRYEGMVKKSMYQFKYYNKREFADWYAKELVRRYEREWTRVQIDCIIPVPIHKRKKRQRGYNQAEVLAKRIAKLLEIPCYPNGLIRVIETRPQKELDNKDRYRNLKQAFRIGTLGKEQELKTVLLIDDIYTTGATLEACTQVLLESGRTKRVYGCTVCSGRGM</sequence>
<accession>A0A9D9HZM2</accession>
<dbReference type="Proteomes" id="UP000823618">
    <property type="component" value="Unassembled WGS sequence"/>
</dbReference>
<dbReference type="Pfam" id="PF18912">
    <property type="entry name" value="DZR_2"/>
    <property type="match status" value="1"/>
</dbReference>